<evidence type="ECO:0000313" key="2">
    <source>
        <dbReference type="Proteomes" id="UP000723463"/>
    </source>
</evidence>
<dbReference type="Proteomes" id="UP000723463">
    <property type="component" value="Unassembled WGS sequence"/>
</dbReference>
<accession>A0A9P6FEL6</accession>
<name>A0A9P6FEL6_9FUNG</name>
<proteinExistence type="predicted"/>
<reference evidence="1" key="1">
    <citation type="journal article" date="2020" name="Fungal Divers.">
        <title>Resolving the Mortierellaceae phylogeny through synthesis of multi-gene phylogenetics and phylogenomics.</title>
        <authorList>
            <person name="Vandepol N."/>
            <person name="Liber J."/>
            <person name="Desiro A."/>
            <person name="Na H."/>
            <person name="Kennedy M."/>
            <person name="Barry K."/>
            <person name="Grigoriev I.V."/>
            <person name="Miller A.N."/>
            <person name="O'Donnell K."/>
            <person name="Stajich J.E."/>
            <person name="Bonito G."/>
        </authorList>
    </citation>
    <scope>NUCLEOTIDE SEQUENCE</scope>
    <source>
        <strain evidence="1">NRRL 2591</strain>
    </source>
</reference>
<dbReference type="EMBL" id="JAAAXW010000018">
    <property type="protein sequence ID" value="KAF9549519.1"/>
    <property type="molecule type" value="Genomic_DNA"/>
</dbReference>
<evidence type="ECO:0000313" key="1">
    <source>
        <dbReference type="EMBL" id="KAF9549519.1"/>
    </source>
</evidence>
<keyword evidence="2" id="KW-1185">Reference proteome</keyword>
<comment type="caution">
    <text evidence="1">The sequence shown here is derived from an EMBL/GenBank/DDBJ whole genome shotgun (WGS) entry which is preliminary data.</text>
</comment>
<protein>
    <submittedName>
        <fullName evidence="1">Uncharacterized protein</fullName>
    </submittedName>
</protein>
<gene>
    <name evidence="1" type="ORF">EC957_003469</name>
</gene>
<sequence length="136" mass="15638">MSKYRLMAAYKIDDPSIITPDWVALYDNDRERRIYNNLCVLSIGAMKDDLDGVQQKERLSLAFSIENGYDTRVPHRISESQYIQLKYAVDILTTCGFSEVSSDVTIPAQAFKESIDHLWESGEDGLQCRRNSLVFY</sequence>
<organism evidence="1 2">
    <name type="scientific">Mortierella hygrophila</name>
    <dbReference type="NCBI Taxonomy" id="979708"/>
    <lineage>
        <taxon>Eukaryota</taxon>
        <taxon>Fungi</taxon>
        <taxon>Fungi incertae sedis</taxon>
        <taxon>Mucoromycota</taxon>
        <taxon>Mortierellomycotina</taxon>
        <taxon>Mortierellomycetes</taxon>
        <taxon>Mortierellales</taxon>
        <taxon>Mortierellaceae</taxon>
        <taxon>Mortierella</taxon>
    </lineage>
</organism>
<dbReference type="AlphaFoldDB" id="A0A9P6FEL6"/>